<organism evidence="11 12">
    <name type="scientific">Lentibacillus cibarius</name>
    <dbReference type="NCBI Taxonomy" id="2583219"/>
    <lineage>
        <taxon>Bacteria</taxon>
        <taxon>Bacillati</taxon>
        <taxon>Bacillota</taxon>
        <taxon>Bacilli</taxon>
        <taxon>Bacillales</taxon>
        <taxon>Bacillaceae</taxon>
        <taxon>Lentibacillus</taxon>
    </lineage>
</organism>
<dbReference type="EC" id="4.2.1.75" evidence="3 9"/>
<dbReference type="InterPro" id="IPR036108">
    <property type="entry name" value="4pyrrol_syn_uPrphyn_synt_sf"/>
</dbReference>
<dbReference type="GO" id="GO:0006782">
    <property type="term" value="P:protoporphyrinogen IX biosynthetic process"/>
    <property type="evidence" value="ECO:0007669"/>
    <property type="project" value="UniProtKB-UniRule"/>
</dbReference>
<accession>A0A5S3QGR8</accession>
<evidence type="ECO:0000256" key="7">
    <source>
        <dbReference type="ARBA" id="ARBA00040167"/>
    </source>
</evidence>
<dbReference type="AlphaFoldDB" id="A0A5S3QGR8"/>
<dbReference type="InterPro" id="IPR003754">
    <property type="entry name" value="4pyrrol_synth_uPrphyn_synth"/>
</dbReference>
<proteinExistence type="inferred from homology"/>
<dbReference type="Proteomes" id="UP000306980">
    <property type="component" value="Unassembled WGS sequence"/>
</dbReference>
<dbReference type="PANTHER" id="PTHR38042">
    <property type="entry name" value="UROPORPHYRINOGEN-III SYNTHASE, CHLOROPLASTIC"/>
    <property type="match status" value="1"/>
</dbReference>
<dbReference type="PANTHER" id="PTHR38042:SF1">
    <property type="entry name" value="UROPORPHYRINOGEN-III SYNTHASE, CHLOROPLASTIC"/>
    <property type="match status" value="1"/>
</dbReference>
<dbReference type="UniPathway" id="UPA00251">
    <property type="reaction ID" value="UER00320"/>
</dbReference>
<dbReference type="EMBL" id="VCIA01000001">
    <property type="protein sequence ID" value="TMN21092.1"/>
    <property type="molecule type" value="Genomic_DNA"/>
</dbReference>
<evidence type="ECO:0000256" key="3">
    <source>
        <dbReference type="ARBA" id="ARBA00013109"/>
    </source>
</evidence>
<dbReference type="Pfam" id="PF02602">
    <property type="entry name" value="HEM4"/>
    <property type="match status" value="1"/>
</dbReference>
<evidence type="ECO:0000256" key="5">
    <source>
        <dbReference type="ARBA" id="ARBA00023244"/>
    </source>
</evidence>
<keyword evidence="5 9" id="KW-0627">Porphyrin biosynthesis</keyword>
<evidence type="ECO:0000256" key="8">
    <source>
        <dbReference type="ARBA" id="ARBA00048617"/>
    </source>
</evidence>
<comment type="function">
    <text evidence="6 9">Catalyzes cyclization of the linear tetrapyrrole, hydroxymethylbilane, to the macrocyclic uroporphyrinogen III.</text>
</comment>
<dbReference type="Gene3D" id="3.40.50.10090">
    <property type="match status" value="2"/>
</dbReference>
<dbReference type="CDD" id="cd06578">
    <property type="entry name" value="HemD"/>
    <property type="match status" value="1"/>
</dbReference>
<evidence type="ECO:0000313" key="11">
    <source>
        <dbReference type="EMBL" id="TMN21092.1"/>
    </source>
</evidence>
<evidence type="ECO:0000313" key="12">
    <source>
        <dbReference type="Proteomes" id="UP000306980"/>
    </source>
</evidence>
<keyword evidence="4 9" id="KW-0456">Lyase</keyword>
<feature type="domain" description="Tetrapyrrole biosynthesis uroporphyrinogen III synthase" evidence="10">
    <location>
        <begin position="23"/>
        <end position="247"/>
    </location>
</feature>
<dbReference type="OrthoDB" id="9815856at2"/>
<sequence length="263" mass="29860">MPFQLHGKKILITRGEKQAKLFSHKVRKLGGIPIEVPLLQILCKGGREEMGLLQGNEQFSWLFFTSVNGVHCFFTLLNHYGAATEEILAGSKFAAVGHKTAIELEKHGFQADFIPSVYSAETMTKEFTLSNTYTDKPILLIRGNRSRNILPDWFKEQGIPFRQMEVYETGFNFAMKDELNRQLQQNKPDIITFTSPSSVEAFMKMKETQDKTDALIACIGTTTEERAMDFGLRNLLIPDEFTIDGMLDKMGSYIEQKGEIDDE</sequence>
<evidence type="ECO:0000256" key="6">
    <source>
        <dbReference type="ARBA" id="ARBA00037589"/>
    </source>
</evidence>
<evidence type="ECO:0000256" key="9">
    <source>
        <dbReference type="RuleBase" id="RU366031"/>
    </source>
</evidence>
<evidence type="ECO:0000256" key="4">
    <source>
        <dbReference type="ARBA" id="ARBA00023239"/>
    </source>
</evidence>
<name>A0A5S3QGR8_9BACI</name>
<comment type="caution">
    <text evidence="11">The sequence shown here is derived from an EMBL/GenBank/DDBJ whole genome shotgun (WGS) entry which is preliminary data.</text>
</comment>
<evidence type="ECO:0000259" key="10">
    <source>
        <dbReference type="Pfam" id="PF02602"/>
    </source>
</evidence>
<protein>
    <recommendedName>
        <fullName evidence="7 9">Uroporphyrinogen-III synthase</fullName>
        <ecNumber evidence="3 9">4.2.1.75</ecNumber>
    </recommendedName>
</protein>
<dbReference type="GO" id="GO:0006780">
    <property type="term" value="P:uroporphyrinogen III biosynthetic process"/>
    <property type="evidence" value="ECO:0007669"/>
    <property type="project" value="UniProtKB-UniRule"/>
</dbReference>
<dbReference type="RefSeq" id="WP_138601024.1">
    <property type="nucleotide sequence ID" value="NZ_VCIA01000001.1"/>
</dbReference>
<gene>
    <name evidence="11" type="ORF">FFL34_02445</name>
</gene>
<comment type="similarity">
    <text evidence="2 9">Belongs to the uroporphyrinogen-III synthase family.</text>
</comment>
<comment type="catalytic activity">
    <reaction evidence="8 9">
        <text>hydroxymethylbilane = uroporphyrinogen III + H2O</text>
        <dbReference type="Rhea" id="RHEA:18965"/>
        <dbReference type="ChEBI" id="CHEBI:15377"/>
        <dbReference type="ChEBI" id="CHEBI:57308"/>
        <dbReference type="ChEBI" id="CHEBI:57845"/>
        <dbReference type="EC" id="4.2.1.75"/>
    </reaction>
</comment>
<comment type="pathway">
    <text evidence="1 9">Porphyrin-containing compound metabolism; protoporphyrin-IX biosynthesis; coproporphyrinogen-III from 5-aminolevulinate: step 3/4.</text>
</comment>
<dbReference type="SUPFAM" id="SSF69618">
    <property type="entry name" value="HemD-like"/>
    <property type="match status" value="1"/>
</dbReference>
<evidence type="ECO:0000256" key="1">
    <source>
        <dbReference type="ARBA" id="ARBA00004772"/>
    </source>
</evidence>
<reference evidence="11 12" key="1">
    <citation type="submission" date="2019-05" db="EMBL/GenBank/DDBJ databases">
        <title>Genomic analysis of Lentibacillus sp. NKC220-2.</title>
        <authorList>
            <person name="Oh Y.J."/>
        </authorList>
    </citation>
    <scope>NUCLEOTIDE SEQUENCE [LARGE SCALE GENOMIC DNA]</scope>
    <source>
        <strain evidence="11 12">NKC220-2</strain>
    </source>
</reference>
<dbReference type="InterPro" id="IPR039793">
    <property type="entry name" value="UROS/Hem4"/>
</dbReference>
<evidence type="ECO:0000256" key="2">
    <source>
        <dbReference type="ARBA" id="ARBA00008133"/>
    </source>
</evidence>
<dbReference type="GO" id="GO:0004852">
    <property type="term" value="F:uroporphyrinogen-III synthase activity"/>
    <property type="evidence" value="ECO:0007669"/>
    <property type="project" value="UniProtKB-UniRule"/>
</dbReference>